<feature type="region of interest" description="Disordered" evidence="4">
    <location>
        <begin position="221"/>
        <end position="261"/>
    </location>
</feature>
<evidence type="ECO:0000256" key="1">
    <source>
        <dbReference type="ARBA" id="ARBA00022679"/>
    </source>
</evidence>
<feature type="region of interest" description="Disordered" evidence="4">
    <location>
        <begin position="405"/>
        <end position="469"/>
    </location>
</feature>
<feature type="active site" description="Glycyl thioester intermediate" evidence="3">
    <location>
        <position position="115"/>
    </location>
</feature>
<protein>
    <submittedName>
        <fullName evidence="6">15967_t:CDS:1</fullName>
    </submittedName>
</protein>
<reference evidence="6" key="1">
    <citation type="submission" date="2021-06" db="EMBL/GenBank/DDBJ databases">
        <authorList>
            <person name="Kallberg Y."/>
            <person name="Tangrot J."/>
            <person name="Rosling A."/>
        </authorList>
    </citation>
    <scope>NUCLEOTIDE SEQUENCE</scope>
    <source>
        <strain evidence="6">87-6 pot B 2015</strain>
    </source>
</reference>
<feature type="compositionally biased region" description="Pro residues" evidence="4">
    <location>
        <begin position="861"/>
        <end position="870"/>
    </location>
</feature>
<comment type="caution">
    <text evidence="6">The sequence shown here is derived from an EMBL/GenBank/DDBJ whole genome shotgun (WGS) entry which is preliminary data.</text>
</comment>
<dbReference type="GO" id="GO:0016740">
    <property type="term" value="F:transferase activity"/>
    <property type="evidence" value="ECO:0007669"/>
    <property type="project" value="UniProtKB-KW"/>
</dbReference>
<feature type="region of interest" description="Disordered" evidence="4">
    <location>
        <begin position="1"/>
        <end position="22"/>
    </location>
</feature>
<feature type="compositionally biased region" description="Low complexity" evidence="4">
    <location>
        <begin position="871"/>
        <end position="881"/>
    </location>
</feature>
<proteinExistence type="predicted"/>
<feature type="compositionally biased region" description="Polar residues" evidence="4">
    <location>
        <begin position="221"/>
        <end position="240"/>
    </location>
</feature>
<feature type="compositionally biased region" description="Basic and acidic residues" evidence="4">
    <location>
        <begin position="424"/>
        <end position="435"/>
    </location>
</feature>
<dbReference type="PROSITE" id="PS00183">
    <property type="entry name" value="UBC_1"/>
    <property type="match status" value="1"/>
</dbReference>
<keyword evidence="2" id="KW-0833">Ubl conjugation pathway</keyword>
<feature type="compositionally biased region" description="Polar residues" evidence="4">
    <location>
        <begin position="708"/>
        <end position="726"/>
    </location>
</feature>
<name>A0A9N8ZG97_FUNMO</name>
<keyword evidence="7" id="KW-1185">Reference proteome</keyword>
<feature type="compositionally biased region" description="Pro residues" evidence="4">
    <location>
        <begin position="411"/>
        <end position="421"/>
    </location>
</feature>
<feature type="region of interest" description="Disordered" evidence="4">
    <location>
        <begin position="482"/>
        <end position="532"/>
    </location>
</feature>
<organism evidence="6 7">
    <name type="scientific">Funneliformis mosseae</name>
    <name type="common">Endomycorrhizal fungus</name>
    <name type="synonym">Glomus mosseae</name>
    <dbReference type="NCBI Taxonomy" id="27381"/>
    <lineage>
        <taxon>Eukaryota</taxon>
        <taxon>Fungi</taxon>
        <taxon>Fungi incertae sedis</taxon>
        <taxon>Mucoromycota</taxon>
        <taxon>Glomeromycotina</taxon>
        <taxon>Glomeromycetes</taxon>
        <taxon>Glomerales</taxon>
        <taxon>Glomeraceae</taxon>
        <taxon>Funneliformis</taxon>
    </lineage>
</organism>
<feature type="compositionally biased region" description="Basic and acidic residues" evidence="4">
    <location>
        <begin position="632"/>
        <end position="654"/>
    </location>
</feature>
<feature type="region of interest" description="Disordered" evidence="4">
    <location>
        <begin position="624"/>
        <end position="658"/>
    </location>
</feature>
<dbReference type="CDD" id="cd23791">
    <property type="entry name" value="UBCc_UBE2C"/>
    <property type="match status" value="1"/>
</dbReference>
<feature type="compositionally biased region" description="Pro residues" evidence="4">
    <location>
        <begin position="882"/>
        <end position="891"/>
    </location>
</feature>
<evidence type="ECO:0000256" key="4">
    <source>
        <dbReference type="SAM" id="MobiDB-lite"/>
    </source>
</evidence>
<feature type="compositionally biased region" description="Polar residues" evidence="4">
    <location>
        <begin position="840"/>
        <end position="854"/>
    </location>
</feature>
<dbReference type="Gene3D" id="3.10.110.10">
    <property type="entry name" value="Ubiquitin Conjugating Enzyme"/>
    <property type="match status" value="1"/>
</dbReference>
<dbReference type="InterPro" id="IPR000608">
    <property type="entry name" value="UBC"/>
</dbReference>
<feature type="region of interest" description="Disordered" evidence="4">
    <location>
        <begin position="701"/>
        <end position="818"/>
    </location>
</feature>
<evidence type="ECO:0000259" key="5">
    <source>
        <dbReference type="PROSITE" id="PS50127"/>
    </source>
</evidence>
<evidence type="ECO:0000313" key="7">
    <source>
        <dbReference type="Proteomes" id="UP000789375"/>
    </source>
</evidence>
<feature type="compositionally biased region" description="Polar residues" evidence="4">
    <location>
        <begin position="313"/>
        <end position="323"/>
    </location>
</feature>
<feature type="compositionally biased region" description="Polar residues" evidence="4">
    <location>
        <begin position="1011"/>
        <end position="1020"/>
    </location>
</feature>
<evidence type="ECO:0000256" key="2">
    <source>
        <dbReference type="ARBA" id="ARBA00022786"/>
    </source>
</evidence>
<feature type="compositionally biased region" description="Basic and acidic residues" evidence="4">
    <location>
        <begin position="1000"/>
        <end position="1010"/>
    </location>
</feature>
<dbReference type="Proteomes" id="UP000789375">
    <property type="component" value="Unassembled WGS sequence"/>
</dbReference>
<feature type="compositionally biased region" description="Basic and acidic residues" evidence="4">
    <location>
        <begin position="728"/>
        <end position="748"/>
    </location>
</feature>
<feature type="compositionally biased region" description="Pro residues" evidence="4">
    <location>
        <begin position="781"/>
        <end position="791"/>
    </location>
</feature>
<gene>
    <name evidence="6" type="ORF">FMOSSE_LOCUS3668</name>
</gene>
<dbReference type="PROSITE" id="PS50127">
    <property type="entry name" value="UBC_2"/>
    <property type="match status" value="1"/>
</dbReference>
<feature type="domain" description="UBC core" evidence="5">
    <location>
        <begin position="31"/>
        <end position="178"/>
    </location>
</feature>
<dbReference type="SUPFAM" id="SSF54495">
    <property type="entry name" value="UBC-like"/>
    <property type="match status" value="1"/>
</dbReference>
<feature type="region of interest" description="Disordered" evidence="4">
    <location>
        <begin position="970"/>
        <end position="1037"/>
    </location>
</feature>
<feature type="compositionally biased region" description="Polar residues" evidence="4">
    <location>
        <begin position="518"/>
        <end position="528"/>
    </location>
</feature>
<dbReference type="InterPro" id="IPR016135">
    <property type="entry name" value="UBQ-conjugating_enzyme/RWD"/>
</dbReference>
<sequence>MEPTSTHSTSSNNESLRKTQSNSRIIKDSNSVLNRLKSELKQLMFSQPPGVSAFPDSDNLFSWVGSITGPEGTIYEGLTYKIIMKFPSDYPFSAPCVQFQTRCYHPNIDEIGNICLDILKDNWSAIYNVTSILVSLQSLLGEPNIDSPLNNEAAELWAKPEGNKYSLDYFPFRVNNPFCKLLTSVALRLRQAFHSLGSVVTHPRSHIRQLWSSVFGQYQKNSKDMSQPNTDHIPSSSSPTHHWITDDEDEDQKGSCTTPSKNTAKRYATYELNWQDNNSSDYFDCDSNDDIPDHNINSQNNGTPVDDSVQPARCSSPNTSPLTIPSPSASQEPSQQNDQPRSTSSHSESSIPPISPINTMSRPESRVSTDNEPQSPFGGITVTTVKVMNQPSIHVPVIHEHKQNINKFSPPQTPQHQPPLPQSRVKDFSTEDSKMLKQKKRSSMIRSQKSRGGKGKSFNTNSKQPAIMIPNEQSFIDPRLLAQRSPFRSPSKTNRRQVKKGGNVNKKKMSQKNMEFAPTSNPVHSNDPTDMEADLLPVKNQTYPWLPGSSKPPQLLHASLVPLPRRVDLRKRESIIVPNPNRASLVFRRHILEESLMMSFGGMVGNVNSKPQPPQISRPIIKRKTKKCSNAKVEDREARRERRRKEKLEKRFAEEASNNSNNVNVQIEGVKLENKNGDEIVTKTLEQNRIIEYQELAEKVEMRKKENQSSPSKSSQDTTMSDYFSQRRSKDDVSSSPPERKKDDDSPHCEPPINKPPHLVARSNSLEHILSKEMSKRKQPPYSPPNSPPSPVSRTPRPIPLEESESDSFQPLPSPVLTSNKYQKVGINILGGIFNKQTVRDATSPPVSQMSSPVLHQMPSPLSPRSPSAPIPLILPLRSPINNPPQSPPLSPSRTSRFPQQLPRIVRPRRGVENDPSSPPAIPDPEKLRKMERFEALIANSEMSSSKKPITGKIKALISNTSTVVTTAASSSSITNSNPSIGVPLNSNFLGRSSETNSESQKENRQKDLARNSSSTNSVAGSVHYRPEEKAKLGKPSQVDVDGVIRVTLTPAVCR</sequence>
<keyword evidence="1" id="KW-0808">Transferase</keyword>
<dbReference type="InterPro" id="IPR023313">
    <property type="entry name" value="UBQ-conjugating_AS"/>
</dbReference>
<feature type="compositionally biased region" description="Polar residues" evidence="4">
    <location>
        <begin position="985"/>
        <end position="999"/>
    </location>
</feature>
<dbReference type="PANTHER" id="PTHR24067">
    <property type="entry name" value="UBIQUITIN-CONJUGATING ENZYME E2"/>
    <property type="match status" value="1"/>
</dbReference>
<dbReference type="Pfam" id="PF00179">
    <property type="entry name" value="UQ_con"/>
    <property type="match status" value="1"/>
</dbReference>
<feature type="region of interest" description="Disordered" evidence="4">
    <location>
        <begin position="840"/>
        <end position="929"/>
    </location>
</feature>
<dbReference type="AlphaFoldDB" id="A0A9N8ZG97"/>
<feature type="region of interest" description="Disordered" evidence="4">
    <location>
        <begin position="281"/>
        <end position="379"/>
    </location>
</feature>
<feature type="compositionally biased region" description="Polar residues" evidence="4">
    <location>
        <begin position="12"/>
        <end position="22"/>
    </location>
</feature>
<feature type="compositionally biased region" description="Polar residues" evidence="4">
    <location>
        <begin position="807"/>
        <end position="818"/>
    </location>
</feature>
<feature type="compositionally biased region" description="Low complexity" evidence="4">
    <location>
        <begin position="1"/>
        <end position="11"/>
    </location>
</feature>
<feature type="compositionally biased region" description="Basic residues" evidence="4">
    <location>
        <begin position="493"/>
        <end position="510"/>
    </location>
</feature>
<dbReference type="SMART" id="SM00212">
    <property type="entry name" value="UBCc"/>
    <property type="match status" value="1"/>
</dbReference>
<dbReference type="InterPro" id="IPR050113">
    <property type="entry name" value="Ub_conjugating_enzyme"/>
</dbReference>
<feature type="compositionally biased region" description="Basic residues" evidence="4">
    <location>
        <begin position="436"/>
        <end position="454"/>
    </location>
</feature>
<evidence type="ECO:0000256" key="3">
    <source>
        <dbReference type="PROSITE-ProRule" id="PRU10133"/>
    </source>
</evidence>
<accession>A0A9N8ZG97</accession>
<evidence type="ECO:0000313" key="6">
    <source>
        <dbReference type="EMBL" id="CAG8493716.1"/>
    </source>
</evidence>
<feature type="compositionally biased region" description="Low complexity" evidence="4">
    <location>
        <begin position="325"/>
        <end position="352"/>
    </location>
</feature>
<dbReference type="EMBL" id="CAJVPP010000564">
    <property type="protein sequence ID" value="CAG8493716.1"/>
    <property type="molecule type" value="Genomic_DNA"/>
</dbReference>